<feature type="site" description="Positions MEP for the nucleophilic attack" evidence="3">
    <location>
        <position position="155"/>
    </location>
</feature>
<dbReference type="HAMAP" id="MF_00108">
    <property type="entry name" value="IspD"/>
    <property type="match status" value="1"/>
</dbReference>
<keyword evidence="2 3" id="KW-0548">Nucleotidyltransferase</keyword>
<evidence type="ECO:0000256" key="1">
    <source>
        <dbReference type="ARBA" id="ARBA00022679"/>
    </source>
</evidence>
<dbReference type="PANTHER" id="PTHR32125:SF4">
    <property type="entry name" value="2-C-METHYL-D-ERYTHRITOL 4-PHOSPHATE CYTIDYLYLTRANSFERASE, CHLOROPLASTIC"/>
    <property type="match status" value="1"/>
</dbReference>
<dbReference type="NCBIfam" id="NF001186">
    <property type="entry name" value="PRK00155.2-3"/>
    <property type="match status" value="1"/>
</dbReference>
<comment type="pathway">
    <text evidence="3">Isoprenoid biosynthesis; isopentenyl diphosphate biosynthesis via DXP pathway; isopentenyl diphosphate from 1-deoxy-D-xylulose 5-phosphate: step 2/6.</text>
</comment>
<dbReference type="EC" id="2.7.7.60" evidence="3"/>
<dbReference type="SUPFAM" id="SSF53448">
    <property type="entry name" value="Nucleotide-diphospho-sugar transferases"/>
    <property type="match status" value="1"/>
</dbReference>
<dbReference type="NCBIfam" id="TIGR00453">
    <property type="entry name" value="ispD"/>
    <property type="match status" value="1"/>
</dbReference>
<keyword evidence="5" id="KW-1185">Reference proteome</keyword>
<dbReference type="CDD" id="cd02516">
    <property type="entry name" value="CDP-ME_synthetase"/>
    <property type="match status" value="1"/>
</dbReference>
<evidence type="ECO:0000256" key="3">
    <source>
        <dbReference type="HAMAP-Rule" id="MF_00108"/>
    </source>
</evidence>
<reference evidence="5" key="1">
    <citation type="submission" date="2020-07" db="EMBL/GenBank/DDBJ databases">
        <title>Complete genome sequencing of Coprobacter sp. strain 2CBH44.</title>
        <authorList>
            <person name="Sakamoto M."/>
            <person name="Murakami T."/>
            <person name="Mori H."/>
        </authorList>
    </citation>
    <scope>NUCLEOTIDE SEQUENCE [LARGE SCALE GENOMIC DNA]</scope>
    <source>
        <strain evidence="5">2CBH44</strain>
    </source>
</reference>
<evidence type="ECO:0000256" key="2">
    <source>
        <dbReference type="ARBA" id="ARBA00022695"/>
    </source>
</evidence>
<dbReference type="Proteomes" id="UP000594042">
    <property type="component" value="Chromosome"/>
</dbReference>
<comment type="function">
    <text evidence="3">Catalyzes the formation of 4-diphosphocytidyl-2-C-methyl-D-erythritol from CTP and 2-C-methyl-D-erythritol 4-phosphate (MEP).</text>
</comment>
<dbReference type="PANTHER" id="PTHR32125">
    <property type="entry name" value="2-C-METHYL-D-ERYTHRITOL 4-PHOSPHATE CYTIDYLYLTRANSFERASE, CHLOROPLASTIC"/>
    <property type="match status" value="1"/>
</dbReference>
<dbReference type="UniPathway" id="UPA00056">
    <property type="reaction ID" value="UER00093"/>
</dbReference>
<dbReference type="RefSeq" id="WP_200755725.1">
    <property type="nucleotide sequence ID" value="NZ_AP023322.1"/>
</dbReference>
<accession>A0A7G1HWF9</accession>
<keyword evidence="3" id="KW-0414">Isoprene biosynthesis</keyword>
<dbReference type="InterPro" id="IPR050088">
    <property type="entry name" value="IspD/TarI_cytidylyltransf_bact"/>
</dbReference>
<proteinExistence type="inferred from homology"/>
<feature type="site" description="Positions MEP for the nucleophilic attack" evidence="3">
    <location>
        <position position="209"/>
    </location>
</feature>
<evidence type="ECO:0000313" key="4">
    <source>
        <dbReference type="EMBL" id="BCI62891.1"/>
    </source>
</evidence>
<organism evidence="4 5">
    <name type="scientific">Coprobacter secundus subsp. similis</name>
    <dbReference type="NCBI Taxonomy" id="2751153"/>
    <lineage>
        <taxon>Bacteria</taxon>
        <taxon>Pseudomonadati</taxon>
        <taxon>Bacteroidota</taxon>
        <taxon>Bacteroidia</taxon>
        <taxon>Bacteroidales</taxon>
        <taxon>Barnesiellaceae</taxon>
        <taxon>Coprobacter</taxon>
    </lineage>
</organism>
<name>A0A7G1HWF9_9BACT</name>
<protein>
    <recommendedName>
        <fullName evidence="3">2-C-methyl-D-erythritol 4-phosphate cytidylyltransferase</fullName>
        <ecNumber evidence="3">2.7.7.60</ecNumber>
    </recommendedName>
    <alternativeName>
        <fullName evidence="3">4-diphosphocytidyl-2C-methyl-D-erythritol synthase</fullName>
    </alternativeName>
    <alternativeName>
        <fullName evidence="3">MEP cytidylyltransferase</fullName>
        <shortName evidence="3">MCT</shortName>
    </alternativeName>
</protein>
<keyword evidence="1 3" id="KW-0808">Transferase</keyword>
<dbReference type="AlphaFoldDB" id="A0A7G1HWF9"/>
<feature type="site" description="Transition state stabilizer" evidence="3">
    <location>
        <position position="18"/>
    </location>
</feature>
<gene>
    <name evidence="3 4" type="primary">ispD</name>
    <name evidence="4" type="ORF">Cop2CBH44_12440</name>
</gene>
<dbReference type="FunFam" id="3.90.550.10:FF:000003">
    <property type="entry name" value="2-C-methyl-D-erythritol 4-phosphate cytidylyltransferase"/>
    <property type="match status" value="1"/>
</dbReference>
<dbReference type="InterPro" id="IPR034683">
    <property type="entry name" value="IspD/TarI"/>
</dbReference>
<dbReference type="GO" id="GO:0019288">
    <property type="term" value="P:isopentenyl diphosphate biosynthetic process, methylerythritol 4-phosphate pathway"/>
    <property type="evidence" value="ECO:0007669"/>
    <property type="project" value="UniProtKB-UniRule"/>
</dbReference>
<evidence type="ECO:0000313" key="5">
    <source>
        <dbReference type="Proteomes" id="UP000594042"/>
    </source>
</evidence>
<dbReference type="EMBL" id="AP023322">
    <property type="protein sequence ID" value="BCI62891.1"/>
    <property type="molecule type" value="Genomic_DNA"/>
</dbReference>
<comment type="catalytic activity">
    <reaction evidence="3">
        <text>2-C-methyl-D-erythritol 4-phosphate + CTP + H(+) = 4-CDP-2-C-methyl-D-erythritol + diphosphate</text>
        <dbReference type="Rhea" id="RHEA:13429"/>
        <dbReference type="ChEBI" id="CHEBI:15378"/>
        <dbReference type="ChEBI" id="CHEBI:33019"/>
        <dbReference type="ChEBI" id="CHEBI:37563"/>
        <dbReference type="ChEBI" id="CHEBI:57823"/>
        <dbReference type="ChEBI" id="CHEBI:58262"/>
        <dbReference type="EC" id="2.7.7.60"/>
    </reaction>
</comment>
<dbReference type="InterPro" id="IPR001228">
    <property type="entry name" value="IspD"/>
</dbReference>
<dbReference type="GO" id="GO:0050518">
    <property type="term" value="F:2-C-methyl-D-erythritol 4-phosphate cytidylyltransferase activity"/>
    <property type="evidence" value="ECO:0007669"/>
    <property type="project" value="UniProtKB-UniRule"/>
</dbReference>
<feature type="site" description="Transition state stabilizer" evidence="3">
    <location>
        <position position="25"/>
    </location>
</feature>
<dbReference type="InterPro" id="IPR029044">
    <property type="entry name" value="Nucleotide-diphossugar_trans"/>
</dbReference>
<dbReference type="Pfam" id="PF01128">
    <property type="entry name" value="IspD"/>
    <property type="match status" value="1"/>
</dbReference>
<dbReference type="KEGG" id="copr:Cop2CBH44_12440"/>
<sequence>MEIKKKYVIIVAGGQGLRMGSEIPKQFKVIGNYPILMHTLNTFYQYDNNIHIILVLPHSHQEYWNQLCKDYNFHIKHTVVSGGNTRFASVYNGLNIISEPGLIAVHDGVRPFTSQQVIANAFKKAELFGAVIPVVEVIDSLREIMPDESSKSVPRQKFRAVQTPQVFRSDILKRAYTQTYNEWFTDDASVVESAGYSVHLISGNTENIKITTPQDLLLAEMFISHA</sequence>
<comment type="similarity">
    <text evidence="3">Belongs to the IspD/TarI cytidylyltransferase family. IspD subfamily.</text>
</comment>
<dbReference type="Gene3D" id="3.90.550.10">
    <property type="entry name" value="Spore Coat Polysaccharide Biosynthesis Protein SpsA, Chain A"/>
    <property type="match status" value="1"/>
</dbReference>